<feature type="binding site" evidence="3">
    <location>
        <begin position="250"/>
        <end position="255"/>
    </location>
    <ligand>
        <name>Mo-bis(molybdopterin guanine dinucleotide)</name>
        <dbReference type="ChEBI" id="CHEBI:60539"/>
    </ligand>
</feature>
<dbReference type="Proteomes" id="UP000066549">
    <property type="component" value="Chromosome"/>
</dbReference>
<dbReference type="InterPro" id="IPR003786">
    <property type="entry name" value="FdhD"/>
</dbReference>
<comment type="function">
    <text evidence="3">Required for formate dehydrogenase (FDH) activity. Acts as a sulfur carrier protein that transfers sulfur from IscS to the molybdenum cofactor prior to its insertion into FDH.</text>
</comment>
<evidence type="ECO:0000256" key="2">
    <source>
        <dbReference type="ARBA" id="ARBA00023150"/>
    </source>
</evidence>
<dbReference type="AlphaFoldDB" id="A0A0H4IZS1"/>
<dbReference type="GO" id="GO:0006777">
    <property type="term" value="P:Mo-molybdopterin cofactor biosynthetic process"/>
    <property type="evidence" value="ECO:0007669"/>
    <property type="project" value="UniProtKB-UniRule"/>
</dbReference>
<dbReference type="OrthoDB" id="3197277at2"/>
<dbReference type="Gene3D" id="3.40.140.10">
    <property type="entry name" value="Cytidine Deaminase, domain 2"/>
    <property type="match status" value="1"/>
</dbReference>
<keyword evidence="1 3" id="KW-0963">Cytoplasm</keyword>
<protein>
    <recommendedName>
        <fullName evidence="3">Sulfur carrier protein FdhD</fullName>
    </recommendedName>
</protein>
<name>A0A0H4IZS1_9PROT</name>
<keyword evidence="5" id="KW-1185">Reference proteome</keyword>
<comment type="similarity">
    <text evidence="3">Belongs to the FdhD family.</text>
</comment>
<dbReference type="Gene3D" id="3.10.20.10">
    <property type="match status" value="1"/>
</dbReference>
<keyword evidence="2 3" id="KW-0501">Molybdenum cofactor biosynthesis</keyword>
<dbReference type="Pfam" id="PF02634">
    <property type="entry name" value="FdhD-NarQ"/>
    <property type="match status" value="1"/>
</dbReference>
<dbReference type="GO" id="GO:0097163">
    <property type="term" value="F:sulfur carrier activity"/>
    <property type="evidence" value="ECO:0007669"/>
    <property type="project" value="UniProtKB-UniRule"/>
</dbReference>
<dbReference type="PANTHER" id="PTHR30592">
    <property type="entry name" value="FORMATE DEHYDROGENASE"/>
    <property type="match status" value="1"/>
</dbReference>
<reference evidence="4 5" key="1">
    <citation type="submission" date="2015-03" db="EMBL/GenBank/DDBJ databases">
        <title>Comparative analysis of the OM43 clade including a novel species from Red Sea uncovers genomic and metabolic diversity among marine methylotrophs.</title>
        <authorList>
            <person name="Jimenez-Infante F."/>
            <person name="Ngugi D.K."/>
            <person name="Vinu M."/>
            <person name="Alam I."/>
            <person name="Kamau A."/>
            <person name="Blom J."/>
            <person name="Bajic V.B."/>
            <person name="Stingl U."/>
        </authorList>
    </citation>
    <scope>NUCLEOTIDE SEQUENCE [LARGE SCALE GENOMIC DNA]</scope>
    <source>
        <strain evidence="4 5">MBRSH7</strain>
    </source>
</reference>
<evidence type="ECO:0000256" key="1">
    <source>
        <dbReference type="ARBA" id="ARBA00022490"/>
    </source>
</evidence>
<dbReference type="SUPFAM" id="SSF53927">
    <property type="entry name" value="Cytidine deaminase-like"/>
    <property type="match status" value="1"/>
</dbReference>
<dbReference type="HAMAP" id="MF_00187">
    <property type="entry name" value="FdhD"/>
    <property type="match status" value="1"/>
</dbReference>
<evidence type="ECO:0000313" key="4">
    <source>
        <dbReference type="EMBL" id="AKO66009.1"/>
    </source>
</evidence>
<gene>
    <name evidence="3" type="primary">fdhD</name>
    <name evidence="4" type="ORF">VI33_04680</name>
</gene>
<dbReference type="PATRIC" id="fig|1623450.3.peg.932"/>
<dbReference type="InterPro" id="IPR016193">
    <property type="entry name" value="Cytidine_deaminase-like"/>
</dbReference>
<dbReference type="EMBL" id="CP011002">
    <property type="protein sequence ID" value="AKO66009.1"/>
    <property type="molecule type" value="Genomic_DNA"/>
</dbReference>
<dbReference type="GO" id="GO:0005737">
    <property type="term" value="C:cytoplasm"/>
    <property type="evidence" value="ECO:0007669"/>
    <property type="project" value="UniProtKB-SubCell"/>
</dbReference>
<evidence type="ECO:0000313" key="5">
    <source>
        <dbReference type="Proteomes" id="UP000066549"/>
    </source>
</evidence>
<comment type="subcellular location">
    <subcellularLocation>
        <location evidence="3">Cytoplasm</location>
    </subcellularLocation>
</comment>
<organism evidence="4 5">
    <name type="scientific">Methylophilales bacterium MBRS-H7</name>
    <dbReference type="NCBI Taxonomy" id="1623450"/>
    <lineage>
        <taxon>Bacteria</taxon>
        <taxon>Pseudomonadati</taxon>
        <taxon>Pseudomonadota</taxon>
        <taxon>Betaproteobacteria</taxon>
        <taxon>Nitrosomonadales</taxon>
        <taxon>OM43 clade</taxon>
    </lineage>
</organism>
<dbReference type="GO" id="GO:0016783">
    <property type="term" value="F:sulfurtransferase activity"/>
    <property type="evidence" value="ECO:0007669"/>
    <property type="project" value="InterPro"/>
</dbReference>
<evidence type="ECO:0000256" key="3">
    <source>
        <dbReference type="HAMAP-Rule" id="MF_00187"/>
    </source>
</evidence>
<proteinExistence type="inferred from homology"/>
<accession>A0A0H4IZS1</accession>
<dbReference type="NCBIfam" id="TIGR00129">
    <property type="entry name" value="fdhD_narQ"/>
    <property type="match status" value="1"/>
</dbReference>
<sequence length="267" mass="29850">MNQQNLYSEYKVSDSDNLEQNRTDFLSNEFPVAISFNGISHVVMMATPMDLEDFVIGFSFTEGIISSIGDVFDIEISKNDYGIDVEVEIAQEPFQKLKHLKRNLSGKTGCGICGIESLEYFNNRLKLNYPEKIEHQIKSEQITVSLDAFKLSQKGQAKTGSIHAAALFDVDGNLLSIREDVGRHNALDKLIGRKLVDNLDGSFIVCSSRASYEMVQKVLVTEIPILIAISAPTSMAVNLALQHNLSVIGFARDKRFVVYSHKKRIIE</sequence>
<dbReference type="PANTHER" id="PTHR30592:SF1">
    <property type="entry name" value="SULFUR CARRIER PROTEIN FDHD"/>
    <property type="match status" value="1"/>
</dbReference>
<feature type="active site" description="Cysteine persulfide intermediate" evidence="3">
    <location>
        <position position="110"/>
    </location>
</feature>
<dbReference type="PIRSF" id="PIRSF015626">
    <property type="entry name" value="FdhD"/>
    <property type="match status" value="1"/>
</dbReference>